<feature type="compositionally biased region" description="Low complexity" evidence="1">
    <location>
        <begin position="570"/>
        <end position="591"/>
    </location>
</feature>
<evidence type="ECO:0000313" key="4">
    <source>
        <dbReference type="EMBL" id="NYF97038.1"/>
    </source>
</evidence>
<dbReference type="InterPro" id="IPR021878">
    <property type="entry name" value="TgpA_N"/>
</dbReference>
<comment type="caution">
    <text evidence="4">The sequence shown here is derived from an EMBL/GenBank/DDBJ whole genome shotgun (WGS) entry which is preliminary data.</text>
</comment>
<evidence type="ECO:0000313" key="5">
    <source>
        <dbReference type="Proteomes" id="UP000554054"/>
    </source>
</evidence>
<dbReference type="EMBL" id="JACCAE010000001">
    <property type="protein sequence ID" value="NYF97038.1"/>
    <property type="molecule type" value="Genomic_DNA"/>
</dbReference>
<dbReference type="InterPro" id="IPR002931">
    <property type="entry name" value="Transglutaminase-like"/>
</dbReference>
<dbReference type="SUPFAM" id="SSF54001">
    <property type="entry name" value="Cysteine proteinases"/>
    <property type="match status" value="1"/>
</dbReference>
<accession>A0A852VN00</accession>
<evidence type="ECO:0000256" key="2">
    <source>
        <dbReference type="SAM" id="Phobius"/>
    </source>
</evidence>
<feature type="transmembrane region" description="Helical" evidence="2">
    <location>
        <begin position="118"/>
        <end position="135"/>
    </location>
</feature>
<keyword evidence="5" id="KW-1185">Reference proteome</keyword>
<reference evidence="4 5" key="1">
    <citation type="submission" date="2020-07" db="EMBL/GenBank/DDBJ databases">
        <title>Sequencing the genomes of 1000 actinobacteria strains.</title>
        <authorList>
            <person name="Klenk H.-P."/>
        </authorList>
    </citation>
    <scope>NUCLEOTIDE SEQUENCE [LARGE SCALE GENOMIC DNA]</scope>
    <source>
        <strain evidence="4 5">DSM 26154</strain>
    </source>
</reference>
<dbReference type="PANTHER" id="PTHR42736:SF1">
    <property type="entry name" value="PROTEIN-GLUTAMINE GAMMA-GLUTAMYLTRANSFERASE"/>
    <property type="match status" value="1"/>
</dbReference>
<dbReference type="Pfam" id="PF11992">
    <property type="entry name" value="TgpA_N"/>
    <property type="match status" value="1"/>
</dbReference>
<evidence type="ECO:0000256" key="1">
    <source>
        <dbReference type="SAM" id="MobiDB-lite"/>
    </source>
</evidence>
<feature type="region of interest" description="Disordered" evidence="1">
    <location>
        <begin position="566"/>
        <end position="604"/>
    </location>
</feature>
<feature type="transmembrane region" description="Helical" evidence="2">
    <location>
        <begin position="142"/>
        <end position="161"/>
    </location>
</feature>
<protein>
    <submittedName>
        <fullName evidence="4">Transglutaminase-like putative cysteine protease</fullName>
    </submittedName>
</protein>
<dbReference type="InterPro" id="IPR038765">
    <property type="entry name" value="Papain-like_cys_pep_sf"/>
</dbReference>
<dbReference type="Pfam" id="PF01841">
    <property type="entry name" value="Transglut_core"/>
    <property type="match status" value="1"/>
</dbReference>
<dbReference type="RefSeq" id="WP_185990018.1">
    <property type="nucleotide sequence ID" value="NZ_JACCAE010000001.1"/>
</dbReference>
<feature type="region of interest" description="Disordered" evidence="1">
    <location>
        <begin position="311"/>
        <end position="332"/>
    </location>
</feature>
<dbReference type="Proteomes" id="UP000554054">
    <property type="component" value="Unassembled WGS sequence"/>
</dbReference>
<keyword evidence="2" id="KW-1133">Transmembrane helix</keyword>
<dbReference type="Gene3D" id="3.10.620.30">
    <property type="match status" value="1"/>
</dbReference>
<organism evidence="4 5">
    <name type="scientific">Janibacter cremeus</name>
    <dbReference type="NCBI Taxonomy" id="1285192"/>
    <lineage>
        <taxon>Bacteria</taxon>
        <taxon>Bacillati</taxon>
        <taxon>Actinomycetota</taxon>
        <taxon>Actinomycetes</taxon>
        <taxon>Micrococcales</taxon>
        <taxon>Intrasporangiaceae</taxon>
        <taxon>Janibacter</taxon>
    </lineage>
</organism>
<dbReference type="SMART" id="SM00460">
    <property type="entry name" value="TGc"/>
    <property type="match status" value="1"/>
</dbReference>
<feature type="transmembrane region" description="Helical" evidence="2">
    <location>
        <begin position="66"/>
        <end position="87"/>
    </location>
</feature>
<dbReference type="InterPro" id="IPR052901">
    <property type="entry name" value="Bact_TGase-like"/>
</dbReference>
<keyword evidence="4" id="KW-0378">Hydrolase</keyword>
<keyword evidence="2" id="KW-0812">Transmembrane</keyword>
<feature type="domain" description="Transglutaminase-like" evidence="3">
    <location>
        <begin position="480"/>
        <end position="550"/>
    </location>
</feature>
<feature type="transmembrane region" description="Helical" evidence="2">
    <location>
        <begin position="613"/>
        <end position="634"/>
    </location>
</feature>
<dbReference type="GO" id="GO:0006508">
    <property type="term" value="P:proteolysis"/>
    <property type="evidence" value="ECO:0007669"/>
    <property type="project" value="UniProtKB-KW"/>
</dbReference>
<feature type="transmembrane region" description="Helical" evidence="2">
    <location>
        <begin position="7"/>
        <end position="26"/>
    </location>
</feature>
<feature type="transmembrane region" description="Helical" evidence="2">
    <location>
        <begin position="32"/>
        <end position="54"/>
    </location>
</feature>
<keyword evidence="2" id="KW-0472">Membrane</keyword>
<sequence length="764" mass="81533">MSSRTHGVAASLAAMATLVVAMPLTALFRESAWLPTAALGVLVVMVTGIVLRGLARRAGVTILGQLLAGTAYVLVTQLGGTTVYGIVPTTRTVPRLLDYVYDARETITTYAAPAPESPGVSVMLVIIVVVVGLAVDMSAATAASPSVAGLPLLSLFLVSAANSGGALPWGWFAVGGVLWLAMVANQHDRELREWMTAVPLMRDSSDAEGVAERSLRWQAARLAAVCLAAAVLVPPALPHLPTRYVLDGLGAGGAGSARSTDGIRLSTELDLKRSLASPSEEPVLRYTTDDPTPEPLRVAVVTDFRDGFGRMRSDAPQPREGFQLPAPAPAADEGIPREERAIDVEANGVAAPQIALPLHLTEVDTGGLPWALGTDGSARVQRTPGSYSSSYLELDPQEEDFGTGAPRSSIDLAAHADENLALDPASAETIQELAASLAPQDVDDLKAAQAFQEYLRGSQFAYDLEVPDPPGSPDDPILSFLETKVGYCQQFASTMTLLARAHGIPARVVVGFLPGTAAGTDERVIRASDAHAWPELYFHGVGWTRFEPTPGARAASVPSYSIALEREGAATSPESTTTSETTTTTTQASPQLDDPTATDQPGGEAETFHWRRWLLGLLLVVAALGLMPVSAWLARRRDRATAGDAPTRIEAEWEDLLERLDDLGLRPPVGATPRRAGDWVSRHGYLDEPAREQLDHVVVTVERARYGRPDQQLPDIRAEVSSIVGEVRQQRMAGSRLKAALWPRAGVDAWLSLPQRLVDVVRRR</sequence>
<dbReference type="PANTHER" id="PTHR42736">
    <property type="entry name" value="PROTEIN-GLUTAMINE GAMMA-GLUTAMYLTRANSFERASE"/>
    <property type="match status" value="1"/>
</dbReference>
<name>A0A852VN00_9MICO</name>
<gene>
    <name evidence="4" type="ORF">BJY20_000430</name>
</gene>
<evidence type="ECO:0000259" key="3">
    <source>
        <dbReference type="SMART" id="SM00460"/>
    </source>
</evidence>
<dbReference type="AlphaFoldDB" id="A0A852VN00"/>
<keyword evidence="4" id="KW-0645">Protease</keyword>
<proteinExistence type="predicted"/>
<dbReference type="GO" id="GO:0008233">
    <property type="term" value="F:peptidase activity"/>
    <property type="evidence" value="ECO:0007669"/>
    <property type="project" value="UniProtKB-KW"/>
</dbReference>